<sequence length="414" mass="43350">EGAGAGRRTAVFGFYIRITRRAQYRCLDGFRCPEASAGSGTAACGLLESSRASDASTDARTKPPLTAPMRLTVLLVGGAAAAARPAIFVKRSSGHSGSKWIATTFAAHNVSTFFQFGGVCDGRCCRTPSPETQALALADRVEALRRLFATGCACLGAPGRTTADDGCENCGGGHALAPPDATAAERNCRWNAYCRGCPGSRSASCAGVAAVAPEPDDADTLPALPRARRHNAYFRAVAAALPAVQFVTWDRANVAKHALSYLKHNHGSACTLAALANHAHAAAAAAAPRAFLHVAPARFLQKATEKALGRLGLAVAFEGVRVAFRARYEDFQLDAAGATRELFRALGLPPPAPKRADLVKLTPEGLSDLVVNFDEVAALFAPWPCLAAQLHSAKPELFAACASRDLPAPRNLSH</sequence>
<dbReference type="Gene3D" id="3.40.50.300">
    <property type="entry name" value="P-loop containing nucleotide triphosphate hydrolases"/>
    <property type="match status" value="1"/>
</dbReference>
<feature type="non-terminal residue" evidence="1">
    <location>
        <position position="1"/>
    </location>
</feature>
<evidence type="ECO:0000313" key="1">
    <source>
        <dbReference type="EMBL" id="CAH0379273.1"/>
    </source>
</evidence>
<reference evidence="1" key="1">
    <citation type="submission" date="2021-11" db="EMBL/GenBank/DDBJ databases">
        <authorList>
            <consortium name="Genoscope - CEA"/>
            <person name="William W."/>
        </authorList>
    </citation>
    <scope>NUCLEOTIDE SEQUENCE</scope>
</reference>
<keyword evidence="2" id="KW-1185">Reference proteome</keyword>
<feature type="non-terminal residue" evidence="1">
    <location>
        <position position="414"/>
    </location>
</feature>
<name>A0A8J2SXF6_9STRA</name>
<accession>A0A8J2SXF6</accession>
<proteinExistence type="predicted"/>
<comment type="caution">
    <text evidence="1">The sequence shown here is derived from an EMBL/GenBank/DDBJ whole genome shotgun (WGS) entry which is preliminary data.</text>
</comment>
<dbReference type="InterPro" id="IPR027417">
    <property type="entry name" value="P-loop_NTPase"/>
</dbReference>
<dbReference type="AlphaFoldDB" id="A0A8J2SXF6"/>
<protein>
    <submittedName>
        <fullName evidence="1">Uncharacterized protein</fullName>
    </submittedName>
</protein>
<dbReference type="EMBL" id="CAKKNE010000006">
    <property type="protein sequence ID" value="CAH0379273.1"/>
    <property type="molecule type" value="Genomic_DNA"/>
</dbReference>
<organism evidence="1 2">
    <name type="scientific">Pelagomonas calceolata</name>
    <dbReference type="NCBI Taxonomy" id="35677"/>
    <lineage>
        <taxon>Eukaryota</taxon>
        <taxon>Sar</taxon>
        <taxon>Stramenopiles</taxon>
        <taxon>Ochrophyta</taxon>
        <taxon>Pelagophyceae</taxon>
        <taxon>Pelagomonadales</taxon>
        <taxon>Pelagomonadaceae</taxon>
        <taxon>Pelagomonas</taxon>
    </lineage>
</organism>
<evidence type="ECO:0000313" key="2">
    <source>
        <dbReference type="Proteomes" id="UP000789595"/>
    </source>
</evidence>
<gene>
    <name evidence="1" type="ORF">PECAL_6P08830</name>
</gene>
<dbReference type="Proteomes" id="UP000789595">
    <property type="component" value="Unassembled WGS sequence"/>
</dbReference>